<evidence type="ECO:0000256" key="1">
    <source>
        <dbReference type="ARBA" id="ARBA00004141"/>
    </source>
</evidence>
<accession>A0A7S1A9R6</accession>
<dbReference type="AlphaFoldDB" id="A0A7S1A9R6"/>
<reference evidence="10" key="1">
    <citation type="submission" date="2021-01" db="EMBL/GenBank/DDBJ databases">
        <authorList>
            <person name="Corre E."/>
            <person name="Pelletier E."/>
            <person name="Niang G."/>
            <person name="Scheremetjew M."/>
            <person name="Finn R."/>
            <person name="Kale V."/>
            <person name="Holt S."/>
            <person name="Cochrane G."/>
            <person name="Meng A."/>
            <person name="Brown T."/>
            <person name="Cohen L."/>
        </authorList>
    </citation>
    <scope>NUCLEOTIDE SEQUENCE</scope>
</reference>
<name>A0A7S1A9R6_NOCSC</name>
<keyword evidence="3 7" id="KW-0812">Transmembrane</keyword>
<dbReference type="EMBL" id="HBFQ01030663">
    <property type="protein sequence ID" value="CAD8847230.1"/>
    <property type="molecule type" value="Transcribed_RNA"/>
</dbReference>
<proteinExistence type="inferred from homology"/>
<comment type="catalytic activity">
    <reaction evidence="7">
        <text>L-cysteinyl-[protein] + hexadecanoyl-CoA = S-hexadecanoyl-L-cysteinyl-[protein] + CoA</text>
        <dbReference type="Rhea" id="RHEA:36683"/>
        <dbReference type="Rhea" id="RHEA-COMP:10131"/>
        <dbReference type="Rhea" id="RHEA-COMP:11032"/>
        <dbReference type="ChEBI" id="CHEBI:29950"/>
        <dbReference type="ChEBI" id="CHEBI:57287"/>
        <dbReference type="ChEBI" id="CHEBI:57379"/>
        <dbReference type="ChEBI" id="CHEBI:74151"/>
        <dbReference type="EC" id="2.3.1.225"/>
    </reaction>
</comment>
<evidence type="ECO:0000256" key="6">
    <source>
        <dbReference type="ARBA" id="ARBA00023315"/>
    </source>
</evidence>
<comment type="subcellular location">
    <subcellularLocation>
        <location evidence="1">Membrane</location>
        <topology evidence="1">Multi-pass membrane protein</topology>
    </subcellularLocation>
</comment>
<evidence type="ECO:0000256" key="4">
    <source>
        <dbReference type="ARBA" id="ARBA00022989"/>
    </source>
</evidence>
<dbReference type="GO" id="GO:0016020">
    <property type="term" value="C:membrane"/>
    <property type="evidence" value="ECO:0007669"/>
    <property type="project" value="UniProtKB-SubCell"/>
</dbReference>
<sequence>MRSVSPVGTGAPMYTSVSPHYQTQSFQTQPMVPKSQSMVHLSGSPTWGGRGQSFQTSMRGMSPGMSFPASFATMTPQQTSAVQARYSSLQAPRTHLAQPARSRALFTATRGAYIPTGTKGGCENQECAEEECDPEECGDENRAPNDEQLCGIDRRPLLPLTLSFTTVFGAILEIVVLGFSGFPLWLIIVLYVFWAILYGITIIAVAYCALCDPGMLRQEGGSLPRRAHKTWLYDRPLRRYDHYCRWLTNAIALLNHREFVILLVSLVTVGVVGSALDIVVIILMCVDTSAIWVIPLAALHLVYSIGLIVLTAPILRIHIGLISRNELAAEWKKNEFYVIEGHKTGQTTSVNDLSDDEFNELFDQFCYDSRKNPFDHGLTKNCWNFWCSPRWRADQLGEF</sequence>
<dbReference type="InterPro" id="IPR001594">
    <property type="entry name" value="Palmitoyltrfase_DHHC"/>
</dbReference>
<evidence type="ECO:0000256" key="8">
    <source>
        <dbReference type="SAM" id="MobiDB-lite"/>
    </source>
</evidence>
<evidence type="ECO:0000259" key="9">
    <source>
        <dbReference type="Pfam" id="PF01529"/>
    </source>
</evidence>
<feature type="transmembrane region" description="Helical" evidence="7">
    <location>
        <begin position="290"/>
        <end position="315"/>
    </location>
</feature>
<keyword evidence="4 7" id="KW-1133">Transmembrane helix</keyword>
<gene>
    <name evidence="10" type="ORF">NSCI0253_LOCUS21580</name>
</gene>
<dbReference type="GO" id="GO:0005794">
    <property type="term" value="C:Golgi apparatus"/>
    <property type="evidence" value="ECO:0007669"/>
    <property type="project" value="TreeGrafter"/>
</dbReference>
<dbReference type="GO" id="GO:0006612">
    <property type="term" value="P:protein targeting to membrane"/>
    <property type="evidence" value="ECO:0007669"/>
    <property type="project" value="TreeGrafter"/>
</dbReference>
<keyword evidence="2 7" id="KW-0808">Transferase</keyword>
<feature type="domain" description="Palmitoyltransferase DHHC" evidence="9">
    <location>
        <begin position="224"/>
        <end position="334"/>
    </location>
</feature>
<feature type="transmembrane region" description="Helical" evidence="7">
    <location>
        <begin position="185"/>
        <end position="210"/>
    </location>
</feature>
<dbReference type="EC" id="2.3.1.225" evidence="7"/>
<feature type="region of interest" description="Disordered" evidence="8">
    <location>
        <begin position="1"/>
        <end position="40"/>
    </location>
</feature>
<organism evidence="10">
    <name type="scientific">Noctiluca scintillans</name>
    <name type="common">Sea sparkle</name>
    <name type="synonym">Red tide dinoflagellate</name>
    <dbReference type="NCBI Taxonomy" id="2966"/>
    <lineage>
        <taxon>Eukaryota</taxon>
        <taxon>Sar</taxon>
        <taxon>Alveolata</taxon>
        <taxon>Dinophyceae</taxon>
        <taxon>Noctilucales</taxon>
        <taxon>Noctilucaceae</taxon>
        <taxon>Noctiluca</taxon>
    </lineage>
</organism>
<feature type="transmembrane region" description="Helical" evidence="7">
    <location>
        <begin position="157"/>
        <end position="179"/>
    </location>
</feature>
<dbReference type="GO" id="GO:0005783">
    <property type="term" value="C:endoplasmic reticulum"/>
    <property type="evidence" value="ECO:0007669"/>
    <property type="project" value="TreeGrafter"/>
</dbReference>
<dbReference type="PROSITE" id="PS50216">
    <property type="entry name" value="DHHC"/>
    <property type="match status" value="1"/>
</dbReference>
<dbReference type="GO" id="GO:0019706">
    <property type="term" value="F:protein-cysteine S-palmitoyltransferase activity"/>
    <property type="evidence" value="ECO:0007669"/>
    <property type="project" value="UniProtKB-EC"/>
</dbReference>
<keyword evidence="6 7" id="KW-0012">Acyltransferase</keyword>
<evidence type="ECO:0000256" key="7">
    <source>
        <dbReference type="RuleBase" id="RU079119"/>
    </source>
</evidence>
<dbReference type="InterPro" id="IPR039859">
    <property type="entry name" value="PFA4/ZDH16/20/ERF2-like"/>
</dbReference>
<comment type="domain">
    <text evidence="7">The DHHC domain is required for palmitoyltransferase activity.</text>
</comment>
<keyword evidence="5 7" id="KW-0472">Membrane</keyword>
<feature type="compositionally biased region" description="Polar residues" evidence="8">
    <location>
        <begin position="15"/>
        <end position="40"/>
    </location>
</feature>
<comment type="similarity">
    <text evidence="7">Belongs to the DHHC palmitoyltransferase family.</text>
</comment>
<protein>
    <recommendedName>
        <fullName evidence="7">Palmitoyltransferase</fullName>
        <ecNumber evidence="7">2.3.1.225</ecNumber>
    </recommendedName>
</protein>
<evidence type="ECO:0000256" key="3">
    <source>
        <dbReference type="ARBA" id="ARBA00022692"/>
    </source>
</evidence>
<evidence type="ECO:0000256" key="5">
    <source>
        <dbReference type="ARBA" id="ARBA00023136"/>
    </source>
</evidence>
<evidence type="ECO:0000313" key="10">
    <source>
        <dbReference type="EMBL" id="CAD8847230.1"/>
    </source>
</evidence>
<dbReference type="Pfam" id="PF01529">
    <property type="entry name" value="DHHC"/>
    <property type="match status" value="1"/>
</dbReference>
<dbReference type="PANTHER" id="PTHR22883">
    <property type="entry name" value="ZINC FINGER DHHC DOMAIN CONTAINING PROTEIN"/>
    <property type="match status" value="1"/>
</dbReference>
<feature type="transmembrane region" description="Helical" evidence="7">
    <location>
        <begin position="259"/>
        <end position="284"/>
    </location>
</feature>
<evidence type="ECO:0000256" key="2">
    <source>
        <dbReference type="ARBA" id="ARBA00022679"/>
    </source>
</evidence>